<keyword evidence="1" id="KW-0560">Oxidoreductase</keyword>
<gene>
    <name evidence="3" type="ORF">GCM10009681_04020</name>
</gene>
<sequence>MADLTYRRLGASGLVVSAVGLGCNRFGRKLDQAGATEVVAAAIDAGITLFDTADIYGGPPGSSEEQLGRALETLGRRDDVIIATKFGHRDYSNLPGAEHGGLGGRRYIRRAVEASLRRLRTDYLDLYQLHTPDPQTPIEETLAALTELVAEGKVRYLGSSNFAGWQIADAAWTARAGHLAPFISAQNEYSLLNREVEADVLPAAEHFGVGFLPFFPLASGLLTGKYRRGEAAPEGTRMAEDAWASRLATAPWDLIENLEEYARQRGIPLLSVAIGGLLGRPSVSSVIAGATSADQVRANAAAGHWLPTPDDLTELREVLQPSSRSAQ</sequence>
<reference evidence="4" key="1">
    <citation type="journal article" date="2019" name="Int. J. Syst. Evol. Microbiol.">
        <title>The Global Catalogue of Microorganisms (GCM) 10K type strain sequencing project: providing services to taxonomists for standard genome sequencing and annotation.</title>
        <authorList>
            <consortium name="The Broad Institute Genomics Platform"/>
            <consortium name="The Broad Institute Genome Sequencing Center for Infectious Disease"/>
            <person name="Wu L."/>
            <person name="Ma J."/>
        </authorList>
    </citation>
    <scope>NUCLEOTIDE SEQUENCE [LARGE SCALE GENOMIC DNA]</scope>
    <source>
        <strain evidence="4">JCM 13249</strain>
    </source>
</reference>
<dbReference type="RefSeq" id="WP_344076052.1">
    <property type="nucleotide sequence ID" value="NZ_BAAALS010000001.1"/>
</dbReference>
<dbReference type="InterPro" id="IPR023210">
    <property type="entry name" value="NADP_OxRdtase_dom"/>
</dbReference>
<evidence type="ECO:0000256" key="1">
    <source>
        <dbReference type="ARBA" id="ARBA00023002"/>
    </source>
</evidence>
<evidence type="ECO:0000313" key="4">
    <source>
        <dbReference type="Proteomes" id="UP001500655"/>
    </source>
</evidence>
<dbReference type="SUPFAM" id="SSF51430">
    <property type="entry name" value="NAD(P)-linked oxidoreductase"/>
    <property type="match status" value="1"/>
</dbReference>
<evidence type="ECO:0000313" key="3">
    <source>
        <dbReference type="EMBL" id="GAA1736649.1"/>
    </source>
</evidence>
<feature type="domain" description="NADP-dependent oxidoreductase" evidence="2">
    <location>
        <begin position="19"/>
        <end position="318"/>
    </location>
</feature>
<dbReference type="PANTHER" id="PTHR43364:SF4">
    <property type="entry name" value="NAD(P)-LINKED OXIDOREDUCTASE SUPERFAMILY PROTEIN"/>
    <property type="match status" value="1"/>
</dbReference>
<proteinExistence type="predicted"/>
<dbReference type="EMBL" id="BAAALS010000001">
    <property type="protein sequence ID" value="GAA1736649.1"/>
    <property type="molecule type" value="Genomic_DNA"/>
</dbReference>
<dbReference type="PANTHER" id="PTHR43364">
    <property type="entry name" value="NADH-SPECIFIC METHYLGLYOXAL REDUCTASE-RELATED"/>
    <property type="match status" value="1"/>
</dbReference>
<dbReference type="Gene3D" id="3.20.20.100">
    <property type="entry name" value="NADP-dependent oxidoreductase domain"/>
    <property type="match status" value="1"/>
</dbReference>
<protein>
    <submittedName>
        <fullName evidence="3">Aldo/keto reductase</fullName>
    </submittedName>
</protein>
<organism evidence="3 4">
    <name type="scientific">Luedemannella helvata</name>
    <dbReference type="NCBI Taxonomy" id="349315"/>
    <lineage>
        <taxon>Bacteria</taxon>
        <taxon>Bacillati</taxon>
        <taxon>Actinomycetota</taxon>
        <taxon>Actinomycetes</taxon>
        <taxon>Micromonosporales</taxon>
        <taxon>Micromonosporaceae</taxon>
        <taxon>Luedemannella</taxon>
    </lineage>
</organism>
<comment type="caution">
    <text evidence="3">The sequence shown here is derived from an EMBL/GenBank/DDBJ whole genome shotgun (WGS) entry which is preliminary data.</text>
</comment>
<evidence type="ECO:0000259" key="2">
    <source>
        <dbReference type="Pfam" id="PF00248"/>
    </source>
</evidence>
<keyword evidence="4" id="KW-1185">Reference proteome</keyword>
<dbReference type="InterPro" id="IPR036812">
    <property type="entry name" value="NAD(P)_OxRdtase_dom_sf"/>
</dbReference>
<dbReference type="InterPro" id="IPR050523">
    <property type="entry name" value="AKR_Detox_Biosynth"/>
</dbReference>
<dbReference type="Proteomes" id="UP001500655">
    <property type="component" value="Unassembled WGS sequence"/>
</dbReference>
<accession>A0ABP4VVC0</accession>
<dbReference type="Pfam" id="PF00248">
    <property type="entry name" value="Aldo_ket_red"/>
    <property type="match status" value="1"/>
</dbReference>
<dbReference type="PROSITE" id="PS51257">
    <property type="entry name" value="PROKAR_LIPOPROTEIN"/>
    <property type="match status" value="1"/>
</dbReference>
<name>A0ABP4VVC0_9ACTN</name>